<feature type="compositionally biased region" description="Low complexity" evidence="1">
    <location>
        <begin position="50"/>
        <end position="63"/>
    </location>
</feature>
<proteinExistence type="predicted"/>
<organism evidence="3 4">
    <name type="scientific">Massilia frigida</name>
    <dbReference type="NCBI Taxonomy" id="2609281"/>
    <lineage>
        <taxon>Bacteria</taxon>
        <taxon>Pseudomonadati</taxon>
        <taxon>Pseudomonadota</taxon>
        <taxon>Betaproteobacteria</taxon>
        <taxon>Burkholderiales</taxon>
        <taxon>Oxalobacteraceae</taxon>
        <taxon>Telluria group</taxon>
        <taxon>Massilia</taxon>
    </lineage>
</organism>
<dbReference type="Proteomes" id="UP000621455">
    <property type="component" value="Unassembled WGS sequence"/>
</dbReference>
<evidence type="ECO:0000313" key="3">
    <source>
        <dbReference type="EMBL" id="NHZ80790.1"/>
    </source>
</evidence>
<name>A0ABX0N608_9BURK</name>
<feature type="domain" description="Pvc16 N-terminal" evidence="2">
    <location>
        <begin position="330"/>
        <end position="494"/>
    </location>
</feature>
<accession>A0ABX0N608</accession>
<feature type="region of interest" description="Disordered" evidence="1">
    <location>
        <begin position="263"/>
        <end position="308"/>
    </location>
</feature>
<keyword evidence="4" id="KW-1185">Reference proteome</keyword>
<feature type="region of interest" description="Disordered" evidence="1">
    <location>
        <begin position="144"/>
        <end position="249"/>
    </location>
</feature>
<protein>
    <submittedName>
        <fullName evidence="3">DUF4255 domain-containing protein</fullName>
    </submittedName>
</protein>
<sequence length="706" mass="75002">MSWPRTTAGPSRKPWLYRRQGAHNTSPFARRHDERLLRRLDARERDHVWRASSRARGAGPHRGSASRRRRHRAGGRGHTRARCRTGRLRRGRRARSGKGSGRAGAPAARRRGDGRARGPGKRSAGRCAPVQCRCRQRRAGRCGAPCSARACDADPAARPGAGSARTAAGAGSGCPGRRHGAARPGSHAQGVAVGGGRPAAGANAGRATASRSSRSGIGNPGAREGERRTDAAAGQSRAGAPGNRARPARRAVARCGAIERSGARCSRRTGAGIDRRHPPAGVAPGRPGHRTRAAATGRTGRPRCAQRPVAARAARTLIMARADSGMAIGAVTRLLQDHLLRAAFEVSVGKPEDAPGSGNNPKLNLFLYETALDPHLRNQSLRDGEAPPLWLVLKYLLTAFDVDKRSDTASAHELLGRAMSALQQLSFLRLDPLVAPAVRRALEDNPEPLKLTFDDANVELLSKIMQGTDERYRLSVAFQVRPVMIVPDSLPRGSQLVGVDYHTTPETIIGRDGVQVSVIPSMGARLDRIEPDRFEAGAALTLYGDDLSASSMEVVLGDVILDVIERHLDRLVVRAEGSPGTPVAGGTTLSPGDMPIVVRRRLSPTRTRSSNLLAARLLPTLNSAALIGADLQLTGLLLGTDGDDIMLLFCRASDGVTVHLVDTFVTTANQNSLTVPGVAAAVAPGTYWLILRVNNQQAKASPSVTI</sequence>
<feature type="region of interest" description="Disordered" evidence="1">
    <location>
        <begin position="1"/>
        <end position="30"/>
    </location>
</feature>
<feature type="region of interest" description="Disordered" evidence="1">
    <location>
        <begin position="47"/>
        <end position="129"/>
    </location>
</feature>
<evidence type="ECO:0000313" key="4">
    <source>
        <dbReference type="Proteomes" id="UP000621455"/>
    </source>
</evidence>
<evidence type="ECO:0000259" key="2">
    <source>
        <dbReference type="Pfam" id="PF14065"/>
    </source>
</evidence>
<dbReference type="InterPro" id="IPR025351">
    <property type="entry name" value="Pvc16_N"/>
</dbReference>
<feature type="compositionally biased region" description="Low complexity" evidence="1">
    <location>
        <begin position="144"/>
        <end position="169"/>
    </location>
</feature>
<gene>
    <name evidence="3" type="ORF">F2P44_16135</name>
</gene>
<feature type="compositionally biased region" description="Low complexity" evidence="1">
    <location>
        <begin position="293"/>
        <end position="303"/>
    </location>
</feature>
<dbReference type="EMBL" id="WHJG01000015">
    <property type="protein sequence ID" value="NHZ80790.1"/>
    <property type="molecule type" value="Genomic_DNA"/>
</dbReference>
<feature type="compositionally biased region" description="Low complexity" evidence="1">
    <location>
        <begin position="199"/>
        <end position="217"/>
    </location>
</feature>
<comment type="caution">
    <text evidence="3">The sequence shown here is derived from an EMBL/GenBank/DDBJ whole genome shotgun (WGS) entry which is preliminary data.</text>
</comment>
<reference evidence="3 4" key="1">
    <citation type="submission" date="2019-10" db="EMBL/GenBank/DDBJ databases">
        <title>Taxonomy of Antarctic Massilia spp.: description of Massilia rubra sp. nov., Massilia aquatica sp. nov., Massilia mucilaginosa sp. nov., Massilia frigida sp. nov. isolated from streams, lakes and regoliths.</title>
        <authorList>
            <person name="Holochova P."/>
            <person name="Sedlacek I."/>
            <person name="Kralova S."/>
            <person name="Maslanova I."/>
            <person name="Busse H.-J."/>
            <person name="Stankova E."/>
            <person name="Vrbovska V."/>
            <person name="Kovarovic V."/>
            <person name="Bartak M."/>
            <person name="Svec P."/>
            <person name="Pantucek R."/>
        </authorList>
    </citation>
    <scope>NUCLEOTIDE SEQUENCE [LARGE SCALE GENOMIC DNA]</scope>
    <source>
        <strain evidence="3 4">CCM 8695</strain>
    </source>
</reference>
<feature type="compositionally biased region" description="Basic residues" evidence="1">
    <location>
        <begin position="64"/>
        <end position="96"/>
    </location>
</feature>
<dbReference type="Pfam" id="PF14065">
    <property type="entry name" value="Pvc16_N"/>
    <property type="match status" value="1"/>
</dbReference>
<evidence type="ECO:0000256" key="1">
    <source>
        <dbReference type="SAM" id="MobiDB-lite"/>
    </source>
</evidence>